<proteinExistence type="predicted"/>
<comment type="caution">
    <text evidence="2">The sequence shown here is derived from an EMBL/GenBank/DDBJ whole genome shotgun (WGS) entry which is preliminary data.</text>
</comment>
<dbReference type="EMBL" id="JAFBDZ010000002">
    <property type="protein sequence ID" value="MBM7585797.1"/>
    <property type="molecule type" value="Genomic_DNA"/>
</dbReference>
<name>A0ABS2ND59_9BACI</name>
<evidence type="ECO:0000259" key="1">
    <source>
        <dbReference type="Pfam" id="PF06114"/>
    </source>
</evidence>
<dbReference type="RefSeq" id="WP_205172469.1">
    <property type="nucleotide sequence ID" value="NZ_JAFBDZ010000002.1"/>
</dbReference>
<protein>
    <submittedName>
        <fullName evidence="2">Zn-dependent peptidase ImmA (M78 family)</fullName>
    </submittedName>
</protein>
<reference evidence="2 3" key="1">
    <citation type="submission" date="2021-01" db="EMBL/GenBank/DDBJ databases">
        <title>Genomic Encyclopedia of Type Strains, Phase IV (KMG-IV): sequencing the most valuable type-strain genomes for metagenomic binning, comparative biology and taxonomic classification.</title>
        <authorList>
            <person name="Goeker M."/>
        </authorList>
    </citation>
    <scope>NUCLEOTIDE SEQUENCE [LARGE SCALE GENOMIC DNA]</scope>
    <source>
        <strain evidence="2 3">DSM 24834</strain>
    </source>
</reference>
<gene>
    <name evidence="2" type="ORF">JOC86_002339</name>
</gene>
<accession>A0ABS2ND59</accession>
<sequence>MGILVPEEINEKAISRYLSISLSNKKGPSYNLNISGIRAINVDSRKIITKQREQFFHELCHSLLHPGNQTKMAKTFKLLQENKAENFALHCAIPTFMLLKYEIANLDVAAGIPFIMDKFKVTEEFAKTRLRQFRNKLLQAKSDEELRKRKEPVYNYSKGIPPRKFPSHTNEIVERALAFKKNQAGVFN</sequence>
<evidence type="ECO:0000313" key="2">
    <source>
        <dbReference type="EMBL" id="MBM7585797.1"/>
    </source>
</evidence>
<feature type="domain" description="IrrE N-terminal-like" evidence="1">
    <location>
        <begin position="18"/>
        <end position="130"/>
    </location>
</feature>
<dbReference type="InterPro" id="IPR010359">
    <property type="entry name" value="IrrE_HExxH"/>
</dbReference>
<keyword evidence="3" id="KW-1185">Reference proteome</keyword>
<evidence type="ECO:0000313" key="3">
    <source>
        <dbReference type="Proteomes" id="UP001646157"/>
    </source>
</evidence>
<dbReference type="Proteomes" id="UP001646157">
    <property type="component" value="Unassembled WGS sequence"/>
</dbReference>
<organism evidence="2 3">
    <name type="scientific">Rossellomorea pakistanensis</name>
    <dbReference type="NCBI Taxonomy" id="992288"/>
    <lineage>
        <taxon>Bacteria</taxon>
        <taxon>Bacillati</taxon>
        <taxon>Bacillota</taxon>
        <taxon>Bacilli</taxon>
        <taxon>Bacillales</taxon>
        <taxon>Bacillaceae</taxon>
        <taxon>Rossellomorea</taxon>
    </lineage>
</organism>
<dbReference type="Pfam" id="PF06114">
    <property type="entry name" value="Peptidase_M78"/>
    <property type="match status" value="1"/>
</dbReference>